<dbReference type="AlphaFoldDB" id="A0A081NMF9"/>
<dbReference type="OrthoDB" id="9801056at2"/>
<name>A0A081NMF9_9GAMM</name>
<dbReference type="RefSeq" id="WP_034833562.1">
    <property type="nucleotide sequence ID" value="NZ_JOKH01000001.1"/>
</dbReference>
<evidence type="ECO:0000256" key="1">
    <source>
        <dbReference type="ARBA" id="ARBA00009219"/>
    </source>
</evidence>
<keyword evidence="4" id="KW-0413">Isomerase</keyword>
<protein>
    <submittedName>
        <fullName evidence="4">Steroid delta-isomerase</fullName>
    </submittedName>
</protein>
<evidence type="ECO:0000313" key="4">
    <source>
        <dbReference type="EMBL" id="KEQ19632.1"/>
    </source>
</evidence>
<reference evidence="4 5" key="1">
    <citation type="submission" date="2014-06" db="EMBL/GenBank/DDBJ databases">
        <title>Whole Genome Sequences of Three Symbiotic Endozoicomonas Bacteria.</title>
        <authorList>
            <person name="Neave M.J."/>
            <person name="Apprill A."/>
            <person name="Voolstra C.R."/>
        </authorList>
    </citation>
    <scope>NUCLEOTIDE SEQUENCE [LARGE SCALE GENOMIC DNA]</scope>
    <source>
        <strain evidence="4 5">DSM 25634</strain>
    </source>
</reference>
<organism evidence="4 5">
    <name type="scientific">Endozoicomonas numazuensis</name>
    <dbReference type="NCBI Taxonomy" id="1137799"/>
    <lineage>
        <taxon>Bacteria</taxon>
        <taxon>Pseudomonadati</taxon>
        <taxon>Pseudomonadota</taxon>
        <taxon>Gammaproteobacteria</taxon>
        <taxon>Oceanospirillales</taxon>
        <taxon>Endozoicomonadaceae</taxon>
        <taxon>Endozoicomonas</taxon>
    </lineage>
</organism>
<comment type="similarity">
    <text evidence="1">Belongs to the 3-beta-HSD family.</text>
</comment>
<dbReference type="EMBL" id="JOKH01000001">
    <property type="protein sequence ID" value="KEQ19632.1"/>
    <property type="molecule type" value="Genomic_DNA"/>
</dbReference>
<gene>
    <name evidence="4" type="ORF">GZ78_06985</name>
</gene>
<dbReference type="Gene3D" id="3.40.50.720">
    <property type="entry name" value="NAD(P)-binding Rossmann-like Domain"/>
    <property type="match status" value="1"/>
</dbReference>
<dbReference type="InterPro" id="IPR050177">
    <property type="entry name" value="Lipid_A_modif_metabolic_enz"/>
</dbReference>
<comment type="caution">
    <text evidence="4">The sequence shown here is derived from an EMBL/GenBank/DDBJ whole genome shotgun (WGS) entry which is preliminary data.</text>
</comment>
<dbReference type="SUPFAM" id="SSF51735">
    <property type="entry name" value="NAD(P)-binding Rossmann-fold domains"/>
    <property type="match status" value="1"/>
</dbReference>
<dbReference type="PANTHER" id="PTHR43245:SF51">
    <property type="entry name" value="SHORT CHAIN DEHYDROGENASE_REDUCTASE FAMILY 42E, MEMBER 2"/>
    <property type="match status" value="1"/>
</dbReference>
<dbReference type="Proteomes" id="UP000028073">
    <property type="component" value="Unassembled WGS sequence"/>
</dbReference>
<dbReference type="Pfam" id="PF01073">
    <property type="entry name" value="3Beta_HSD"/>
    <property type="match status" value="1"/>
</dbReference>
<evidence type="ECO:0000259" key="3">
    <source>
        <dbReference type="Pfam" id="PF01073"/>
    </source>
</evidence>
<accession>A0A081NMF9</accession>
<dbReference type="GO" id="GO:0016616">
    <property type="term" value="F:oxidoreductase activity, acting on the CH-OH group of donors, NAD or NADP as acceptor"/>
    <property type="evidence" value="ECO:0007669"/>
    <property type="project" value="InterPro"/>
</dbReference>
<dbReference type="InterPro" id="IPR036291">
    <property type="entry name" value="NAD(P)-bd_dom_sf"/>
</dbReference>
<evidence type="ECO:0000313" key="5">
    <source>
        <dbReference type="Proteomes" id="UP000028073"/>
    </source>
</evidence>
<dbReference type="eggNOG" id="COG0451">
    <property type="taxonomic scope" value="Bacteria"/>
</dbReference>
<keyword evidence="2" id="KW-0560">Oxidoreductase</keyword>
<keyword evidence="5" id="KW-1185">Reference proteome</keyword>
<proteinExistence type="inferred from homology"/>
<feature type="domain" description="3-beta hydroxysteroid dehydrogenase/isomerase" evidence="3">
    <location>
        <begin position="17"/>
        <end position="275"/>
    </location>
</feature>
<dbReference type="GO" id="GO:0016853">
    <property type="term" value="F:isomerase activity"/>
    <property type="evidence" value="ECO:0007669"/>
    <property type="project" value="UniProtKB-KW"/>
</dbReference>
<evidence type="ECO:0000256" key="2">
    <source>
        <dbReference type="ARBA" id="ARBA00023002"/>
    </source>
</evidence>
<dbReference type="STRING" id="1137799.GZ78_06985"/>
<dbReference type="InterPro" id="IPR002225">
    <property type="entry name" value="3Beta_OHSteriod_DH/Estase"/>
</dbReference>
<sequence length="357" mass="39158">MPSQTPLTEAPDLGKILVTGGSGFLGQNLTQTLLDKGYSVRVFDLAECPLEHPNLEKLQGNIADQAVVTQACEGISTVFHTAAIIEIRSSRVVSTEVRNLSYNVNLEGTRNIINACQSAGTKRLIYTSSNSVVVGGKPIINGNETLPYVSEFRDLYTETKCKAEQLVLAANGQKGLLTCAIRPSGIWGPGDQTVFKLLIEELIAGTVKAIVGDGKSRLDNSYVHNLIHGKLLAAAQLKEGGKAPGQAYFINDGEPANMMEFSRTLIESLGYPYPEKHIPYGLVKLIIGTWEKLHQWFKIPEPPQTTLALERIGIDNFFSIEKAQKDLGYVPLYTTVSGMEEAMPYYRELHQRMATSQ</sequence>
<dbReference type="PANTHER" id="PTHR43245">
    <property type="entry name" value="BIFUNCTIONAL POLYMYXIN RESISTANCE PROTEIN ARNA"/>
    <property type="match status" value="1"/>
</dbReference>
<dbReference type="GO" id="GO:0006694">
    <property type="term" value="P:steroid biosynthetic process"/>
    <property type="evidence" value="ECO:0007669"/>
    <property type="project" value="InterPro"/>
</dbReference>